<reference evidence="1 2" key="1">
    <citation type="submission" date="2018-04" db="EMBL/GenBank/DDBJ databases">
        <title>Massilia violaceinigra sp. nov., a novel purple-pigmented bacterium isolated from Tianshan glacier, Xinjiang, China.</title>
        <authorList>
            <person name="Wang H."/>
        </authorList>
    </citation>
    <scope>NUCLEOTIDE SEQUENCE [LARGE SCALE GENOMIC DNA]</scope>
    <source>
        <strain evidence="1 2">B448-2</strain>
    </source>
</reference>
<evidence type="ECO:0000313" key="1">
    <source>
        <dbReference type="EMBL" id="PWF55353.1"/>
    </source>
</evidence>
<dbReference type="AlphaFoldDB" id="A0A2U2I6G1"/>
<evidence type="ECO:0000313" key="2">
    <source>
        <dbReference type="Proteomes" id="UP000241421"/>
    </source>
</evidence>
<organism evidence="1 2">
    <name type="scientific">Massilia glaciei</name>
    <dbReference type="NCBI Taxonomy" id="1524097"/>
    <lineage>
        <taxon>Bacteria</taxon>
        <taxon>Pseudomonadati</taxon>
        <taxon>Pseudomonadota</taxon>
        <taxon>Betaproteobacteria</taxon>
        <taxon>Burkholderiales</taxon>
        <taxon>Oxalobacteraceae</taxon>
        <taxon>Telluria group</taxon>
        <taxon>Massilia</taxon>
    </lineage>
</organism>
<comment type="caution">
    <text evidence="1">The sequence shown here is derived from an EMBL/GenBank/DDBJ whole genome shotgun (WGS) entry which is preliminary data.</text>
</comment>
<keyword evidence="2" id="KW-1185">Reference proteome</keyword>
<sequence>MRIISKTALVQFWTAHPQAESRLQAWYAALSKCQASDFNELKQTFSTADYVPKKYTVFDVGGNAYRVIAVIHYNTQMAYIRAVLTHAEYDKWTKDNRGK</sequence>
<dbReference type="InterPro" id="IPR018669">
    <property type="entry name" value="Toxin_HigB"/>
</dbReference>
<dbReference type="RefSeq" id="WP_106755862.1">
    <property type="nucleotide sequence ID" value="NZ_PXWF02000031.1"/>
</dbReference>
<proteinExistence type="predicted"/>
<gene>
    <name evidence="1" type="ORF">C7C56_002170</name>
</gene>
<dbReference type="Proteomes" id="UP000241421">
    <property type="component" value="Unassembled WGS sequence"/>
</dbReference>
<dbReference type="OrthoDB" id="9799912at2"/>
<dbReference type="GO" id="GO:0004519">
    <property type="term" value="F:endonuclease activity"/>
    <property type="evidence" value="ECO:0007669"/>
    <property type="project" value="InterPro"/>
</dbReference>
<protein>
    <submittedName>
        <fullName evidence="1">Type II toxin-antitoxin system HigB family toxin</fullName>
    </submittedName>
</protein>
<dbReference type="EMBL" id="PXWF02000031">
    <property type="protein sequence ID" value="PWF55353.1"/>
    <property type="molecule type" value="Genomic_DNA"/>
</dbReference>
<accession>A0A2U2I6G1</accession>
<dbReference type="GO" id="GO:0003723">
    <property type="term" value="F:RNA binding"/>
    <property type="evidence" value="ECO:0007669"/>
    <property type="project" value="InterPro"/>
</dbReference>
<dbReference type="Pfam" id="PF09907">
    <property type="entry name" value="HigB_toxin"/>
    <property type="match status" value="1"/>
</dbReference>
<dbReference type="GO" id="GO:0110001">
    <property type="term" value="C:toxin-antitoxin complex"/>
    <property type="evidence" value="ECO:0007669"/>
    <property type="project" value="InterPro"/>
</dbReference>
<name>A0A2U2I6G1_9BURK</name>